<dbReference type="EMBL" id="CAUJNA010000999">
    <property type="protein sequence ID" value="CAJ1383227.1"/>
    <property type="molecule type" value="Genomic_DNA"/>
</dbReference>
<dbReference type="Proteomes" id="UP001178507">
    <property type="component" value="Unassembled WGS sequence"/>
</dbReference>
<comment type="caution">
    <text evidence="2">The sequence shown here is derived from an EMBL/GenBank/DDBJ whole genome shotgun (WGS) entry which is preliminary data.</text>
</comment>
<sequence>MRLCNADVEEAERNHQESLDDFDEAGQDEDGCRSFFDLRQRTLSGMDLMPAFRIVVLGLLRKLKNNTKDCILYSEVEDALGRYFRVLDADMQRFASLHEILRDAADKARESTRREAAPSVTHAANLLLEGMREIAVVLLACGERQRQCLDLKLMTQRSIATAADAPLISYSKYAEFLDEALALCDQLRRKHEELQQQRIRAMAKLTDLKLAPREVQSG</sequence>
<feature type="coiled-coil region" evidence="1">
    <location>
        <begin position="177"/>
        <end position="211"/>
    </location>
</feature>
<reference evidence="2" key="1">
    <citation type="submission" date="2023-08" db="EMBL/GenBank/DDBJ databases">
        <authorList>
            <person name="Chen Y."/>
            <person name="Shah S."/>
            <person name="Dougan E. K."/>
            <person name="Thang M."/>
            <person name="Chan C."/>
        </authorList>
    </citation>
    <scope>NUCLEOTIDE SEQUENCE</scope>
</reference>
<evidence type="ECO:0000256" key="1">
    <source>
        <dbReference type="SAM" id="Coils"/>
    </source>
</evidence>
<name>A0AA36I9J2_9DINO</name>
<keyword evidence="1" id="KW-0175">Coiled coil</keyword>
<dbReference type="AlphaFoldDB" id="A0AA36I9J2"/>
<evidence type="ECO:0000313" key="2">
    <source>
        <dbReference type="EMBL" id="CAJ1383227.1"/>
    </source>
</evidence>
<proteinExistence type="predicted"/>
<organism evidence="2 3">
    <name type="scientific">Effrenium voratum</name>
    <dbReference type="NCBI Taxonomy" id="2562239"/>
    <lineage>
        <taxon>Eukaryota</taxon>
        <taxon>Sar</taxon>
        <taxon>Alveolata</taxon>
        <taxon>Dinophyceae</taxon>
        <taxon>Suessiales</taxon>
        <taxon>Symbiodiniaceae</taxon>
        <taxon>Effrenium</taxon>
    </lineage>
</organism>
<protein>
    <submittedName>
        <fullName evidence="2">Uncharacterized protein</fullName>
    </submittedName>
</protein>
<evidence type="ECO:0000313" key="3">
    <source>
        <dbReference type="Proteomes" id="UP001178507"/>
    </source>
</evidence>
<gene>
    <name evidence="2" type="ORF">EVOR1521_LOCUS10396</name>
</gene>
<keyword evidence="3" id="KW-1185">Reference proteome</keyword>
<accession>A0AA36I9J2</accession>